<comment type="caution">
    <text evidence="1">The sequence shown here is derived from an EMBL/GenBank/DDBJ whole genome shotgun (WGS) entry which is preliminary data.</text>
</comment>
<accession>A0A9N9H8F6</accession>
<reference evidence="1" key="1">
    <citation type="submission" date="2021-06" db="EMBL/GenBank/DDBJ databases">
        <authorList>
            <person name="Kallberg Y."/>
            <person name="Tangrot J."/>
            <person name="Rosling A."/>
        </authorList>
    </citation>
    <scope>NUCLEOTIDE SEQUENCE</scope>
    <source>
        <strain evidence="1">IN212</strain>
    </source>
</reference>
<dbReference type="AlphaFoldDB" id="A0A9N9H8F6"/>
<dbReference type="Proteomes" id="UP000789396">
    <property type="component" value="Unassembled WGS sequence"/>
</dbReference>
<evidence type="ECO:0000313" key="2">
    <source>
        <dbReference type="Proteomes" id="UP000789396"/>
    </source>
</evidence>
<feature type="non-terminal residue" evidence="1">
    <location>
        <position position="1"/>
    </location>
</feature>
<evidence type="ECO:0000313" key="1">
    <source>
        <dbReference type="EMBL" id="CAG8656439.1"/>
    </source>
</evidence>
<organism evidence="1 2">
    <name type="scientific">Racocetra fulgida</name>
    <dbReference type="NCBI Taxonomy" id="60492"/>
    <lineage>
        <taxon>Eukaryota</taxon>
        <taxon>Fungi</taxon>
        <taxon>Fungi incertae sedis</taxon>
        <taxon>Mucoromycota</taxon>
        <taxon>Glomeromycotina</taxon>
        <taxon>Glomeromycetes</taxon>
        <taxon>Diversisporales</taxon>
        <taxon>Gigasporaceae</taxon>
        <taxon>Racocetra</taxon>
    </lineage>
</organism>
<sequence length="123" mass="13853">SFKASALPNEIVLQYLKHRCGNWKNQYFYGIIIGELNEASKEPPSNDELLTVLIEHSDDNKITAFLKDQKPQCIVITASTTTLCNEVNHIVKEGANSSVIKFTRPKVFYEYSCSKGAIDINNQ</sequence>
<name>A0A9N9H8F6_9GLOM</name>
<proteinExistence type="predicted"/>
<dbReference type="EMBL" id="CAJVPZ010014289">
    <property type="protein sequence ID" value="CAG8656439.1"/>
    <property type="molecule type" value="Genomic_DNA"/>
</dbReference>
<keyword evidence="2" id="KW-1185">Reference proteome</keyword>
<protein>
    <submittedName>
        <fullName evidence="1">4627_t:CDS:1</fullName>
    </submittedName>
</protein>
<feature type="non-terminal residue" evidence="1">
    <location>
        <position position="123"/>
    </location>
</feature>
<gene>
    <name evidence="1" type="ORF">RFULGI_LOCUS8676</name>
</gene>